<dbReference type="Proteomes" id="UP001211065">
    <property type="component" value="Unassembled WGS sequence"/>
</dbReference>
<dbReference type="InterPro" id="IPR009091">
    <property type="entry name" value="RCC1/BLIP-II"/>
</dbReference>
<protein>
    <submittedName>
        <fullName evidence="2">Uncharacterized protein</fullName>
    </submittedName>
</protein>
<dbReference type="InterPro" id="IPR000408">
    <property type="entry name" value="Reg_chr_condens"/>
</dbReference>
<dbReference type="SUPFAM" id="SSF50985">
    <property type="entry name" value="RCC1/BLIP-II"/>
    <property type="match status" value="1"/>
</dbReference>
<organism evidence="2 3">
    <name type="scientific">Clydaea vesicula</name>
    <dbReference type="NCBI Taxonomy" id="447962"/>
    <lineage>
        <taxon>Eukaryota</taxon>
        <taxon>Fungi</taxon>
        <taxon>Fungi incertae sedis</taxon>
        <taxon>Chytridiomycota</taxon>
        <taxon>Chytridiomycota incertae sedis</taxon>
        <taxon>Chytridiomycetes</taxon>
        <taxon>Lobulomycetales</taxon>
        <taxon>Lobulomycetaceae</taxon>
        <taxon>Clydaea</taxon>
    </lineage>
</organism>
<evidence type="ECO:0000256" key="1">
    <source>
        <dbReference type="PROSITE-ProRule" id="PRU00235"/>
    </source>
</evidence>
<sequence length="387" mass="43400">MVKGYLLYGKADLSSLKNENVNEDNALDILKCATTNWSSLALSKDGVVISWGAGLLGKGDEIYEANPTPVLFFQEIQRKVLDISTGGDSVALICKPNNANQIDTEVYCWGYLNTNTGEKVKSTAPALVKHALSLVPQLIASSKSYGAFNNNSTFGVIGKKRVNQDIQMLALFGNKFVTKKKDQKLDDSQRGEKKRWIRKLIENMIINRNSNATKSNDSSNENGRDLKPDYPYFNNSIPELESIYSFPPFLNLDISDLGEIKQLCLAEDIGFLLTDDGILRYFSMYTYKEFKIFKIPHNEEKNIKISKISVGSYTSTGLTQLLVSSIDEKKIFYFEFTVNSDGDLTILNPKKNQTIDLSSEETLIDFDVGINEILLCSEKKKHSDLKL</sequence>
<accession>A0AAD5Y122</accession>
<feature type="repeat" description="RCC1" evidence="1">
    <location>
        <begin position="46"/>
        <end position="96"/>
    </location>
</feature>
<evidence type="ECO:0000313" key="2">
    <source>
        <dbReference type="EMBL" id="KAJ3222808.1"/>
    </source>
</evidence>
<dbReference type="EMBL" id="JADGJW010000158">
    <property type="protein sequence ID" value="KAJ3222808.1"/>
    <property type="molecule type" value="Genomic_DNA"/>
</dbReference>
<comment type="caution">
    <text evidence="2">The sequence shown here is derived from an EMBL/GenBank/DDBJ whole genome shotgun (WGS) entry which is preliminary data.</text>
</comment>
<keyword evidence="3" id="KW-1185">Reference proteome</keyword>
<dbReference type="Gene3D" id="2.130.10.30">
    <property type="entry name" value="Regulator of chromosome condensation 1/beta-lactamase-inhibitor protein II"/>
    <property type="match status" value="1"/>
</dbReference>
<dbReference type="PROSITE" id="PS50012">
    <property type="entry name" value="RCC1_3"/>
    <property type="match status" value="1"/>
</dbReference>
<reference evidence="2" key="1">
    <citation type="submission" date="2020-05" db="EMBL/GenBank/DDBJ databases">
        <title>Phylogenomic resolution of chytrid fungi.</title>
        <authorList>
            <person name="Stajich J.E."/>
            <person name="Amses K."/>
            <person name="Simmons R."/>
            <person name="Seto K."/>
            <person name="Myers J."/>
            <person name="Bonds A."/>
            <person name="Quandt C.A."/>
            <person name="Barry K."/>
            <person name="Liu P."/>
            <person name="Grigoriev I."/>
            <person name="Longcore J.E."/>
            <person name="James T.Y."/>
        </authorList>
    </citation>
    <scope>NUCLEOTIDE SEQUENCE</scope>
    <source>
        <strain evidence="2">JEL0476</strain>
    </source>
</reference>
<dbReference type="AlphaFoldDB" id="A0AAD5Y122"/>
<proteinExistence type="predicted"/>
<name>A0AAD5Y122_9FUNG</name>
<evidence type="ECO:0000313" key="3">
    <source>
        <dbReference type="Proteomes" id="UP001211065"/>
    </source>
</evidence>
<gene>
    <name evidence="2" type="ORF">HK099_001876</name>
</gene>